<reference evidence="14 15" key="1">
    <citation type="journal article" date="2016" name="Mol. Biol. Evol.">
        <title>Comparative Genomics of Early-Diverging Mushroom-Forming Fungi Provides Insights into the Origins of Lignocellulose Decay Capabilities.</title>
        <authorList>
            <person name="Nagy L.G."/>
            <person name="Riley R."/>
            <person name="Tritt A."/>
            <person name="Adam C."/>
            <person name="Daum C."/>
            <person name="Floudas D."/>
            <person name="Sun H."/>
            <person name="Yadav J.S."/>
            <person name="Pangilinan J."/>
            <person name="Larsson K.H."/>
            <person name="Matsuura K."/>
            <person name="Barry K."/>
            <person name="Labutti K."/>
            <person name="Kuo R."/>
            <person name="Ohm R.A."/>
            <person name="Bhattacharya S.S."/>
            <person name="Shirouzu T."/>
            <person name="Yoshinaga Y."/>
            <person name="Martin F.M."/>
            <person name="Grigoriev I.V."/>
            <person name="Hibbett D.S."/>
        </authorList>
    </citation>
    <scope>NUCLEOTIDE SEQUENCE [LARGE SCALE GENOMIC DNA]</scope>
    <source>
        <strain evidence="14 15">TUFC12733</strain>
    </source>
</reference>
<evidence type="ECO:0000256" key="11">
    <source>
        <dbReference type="RuleBase" id="RU361134"/>
    </source>
</evidence>
<evidence type="ECO:0000256" key="10">
    <source>
        <dbReference type="RuleBase" id="RU003615"/>
    </source>
</evidence>
<proteinExistence type="inferred from homology"/>
<sequence length="472" mass="50850">MFEWNWDNIAQECVEFIGPAGYGFVQASPPQEHMEGPQWWTDYQPVSHNITSKRGNRDQFAAMVKSCNAAGVQVIADTIMNHMSAQTSGTGVGGTEYSHYSYPGIQFDNFHHCGLEPNDIIVNYDNALEVQTCELLGLADLDTGSEYVRELLAAYANDLASLGVTGFRLDASKHISSTDIASIVKRFVGKPYITQEVIYGAGEPIQPNDYTGNGDVQEFRYTSALQNAFLSSGIASLTSLPSQDWVSSSSANVFVANHDTERNGQSLDYNSPSNTYYLAHVYMLTWPFGTPTVLSSYQFSDSDAGAPVNGAGSCSGSGGSNGWLCQHRNPVIANLLPLHNAFTSSTPLDHVVTGTSQQLAYGRGSTGYVAINNDDNEWSATFETLLPDGQYCDLITGGTLEAECSGASYDVAAGSFSATIPSRSAIALFAGSRNLSPVRRRGSHRQGETNITIDLLVRTLISRARGSSSVSH</sequence>
<keyword evidence="9 11" id="KW-0326">Glycosidase</keyword>
<dbReference type="InterPro" id="IPR006046">
    <property type="entry name" value="Alpha_amylase"/>
</dbReference>
<evidence type="ECO:0000256" key="2">
    <source>
        <dbReference type="ARBA" id="ARBA00001913"/>
    </source>
</evidence>
<gene>
    <name evidence="14" type="ORF">CALVIDRAFT_501929</name>
</gene>
<dbReference type="Gene3D" id="3.20.20.80">
    <property type="entry name" value="Glycosidases"/>
    <property type="match status" value="1"/>
</dbReference>
<dbReference type="InterPro" id="IPR013780">
    <property type="entry name" value="Glyco_hydro_b"/>
</dbReference>
<dbReference type="Proteomes" id="UP000076738">
    <property type="component" value="Unassembled WGS sequence"/>
</dbReference>
<dbReference type="OrthoDB" id="550577at2759"/>
<dbReference type="Pfam" id="PF00128">
    <property type="entry name" value="Alpha-amylase"/>
    <property type="match status" value="1"/>
</dbReference>
<dbReference type="InterPro" id="IPR006047">
    <property type="entry name" value="GH13_cat_dom"/>
</dbReference>
<evidence type="ECO:0000256" key="5">
    <source>
        <dbReference type="ARBA" id="ARBA00022723"/>
    </source>
</evidence>
<dbReference type="CDD" id="cd11317">
    <property type="entry name" value="AmyAc_bac_euk_AmyA"/>
    <property type="match status" value="1"/>
</dbReference>
<dbReference type="EC" id="3.2.1.1" evidence="4 11"/>
<protein>
    <recommendedName>
        <fullName evidence="4 11">Alpha-amylase</fullName>
        <ecNumber evidence="4 11">3.2.1.1</ecNumber>
    </recommendedName>
</protein>
<feature type="domain" description="Alpha-amylase C-terminal" evidence="12">
    <location>
        <begin position="349"/>
        <end position="433"/>
    </location>
</feature>
<evidence type="ECO:0000256" key="3">
    <source>
        <dbReference type="ARBA" id="ARBA00008061"/>
    </source>
</evidence>
<keyword evidence="6 11" id="KW-0378">Hydrolase</keyword>
<dbReference type="SMART" id="SM00642">
    <property type="entry name" value="Aamy"/>
    <property type="match status" value="1"/>
</dbReference>
<dbReference type="InterPro" id="IPR031319">
    <property type="entry name" value="A-amylase_C"/>
</dbReference>
<dbReference type="PANTHER" id="PTHR43447">
    <property type="entry name" value="ALPHA-AMYLASE"/>
    <property type="match status" value="1"/>
</dbReference>
<dbReference type="GO" id="GO:0005975">
    <property type="term" value="P:carbohydrate metabolic process"/>
    <property type="evidence" value="ECO:0007669"/>
    <property type="project" value="InterPro"/>
</dbReference>
<dbReference type="Pfam" id="PF02806">
    <property type="entry name" value="Alpha-amylase_C"/>
    <property type="match status" value="1"/>
</dbReference>
<dbReference type="GO" id="GO:0004556">
    <property type="term" value="F:alpha-amylase activity"/>
    <property type="evidence" value="ECO:0007669"/>
    <property type="project" value="UniProtKB-UniRule"/>
</dbReference>
<dbReference type="STRING" id="1330018.A0A167JVZ9"/>
<dbReference type="PRINTS" id="PR00110">
    <property type="entry name" value="ALPHAAMYLASE"/>
</dbReference>
<comment type="cofactor">
    <cofactor evidence="2">
        <name>Ca(2+)</name>
        <dbReference type="ChEBI" id="CHEBI:29108"/>
    </cofactor>
</comment>
<organism evidence="14 15">
    <name type="scientific">Calocera viscosa (strain TUFC12733)</name>
    <dbReference type="NCBI Taxonomy" id="1330018"/>
    <lineage>
        <taxon>Eukaryota</taxon>
        <taxon>Fungi</taxon>
        <taxon>Dikarya</taxon>
        <taxon>Basidiomycota</taxon>
        <taxon>Agaricomycotina</taxon>
        <taxon>Dacrymycetes</taxon>
        <taxon>Dacrymycetales</taxon>
        <taxon>Dacrymycetaceae</taxon>
        <taxon>Calocera</taxon>
    </lineage>
</organism>
<comment type="similarity">
    <text evidence="3 10">Belongs to the glycosyl hydrolase 13 family.</text>
</comment>
<evidence type="ECO:0000256" key="6">
    <source>
        <dbReference type="ARBA" id="ARBA00022801"/>
    </source>
</evidence>
<evidence type="ECO:0000256" key="4">
    <source>
        <dbReference type="ARBA" id="ARBA00012595"/>
    </source>
</evidence>
<keyword evidence="8 11" id="KW-0119">Carbohydrate metabolism</keyword>
<evidence type="ECO:0000256" key="7">
    <source>
        <dbReference type="ARBA" id="ARBA00022837"/>
    </source>
</evidence>
<name>A0A167JVZ9_CALVF</name>
<evidence type="ECO:0000259" key="13">
    <source>
        <dbReference type="SMART" id="SM00642"/>
    </source>
</evidence>
<dbReference type="SMART" id="SM00632">
    <property type="entry name" value="Aamy_C"/>
    <property type="match status" value="1"/>
</dbReference>
<dbReference type="InterPro" id="IPR017853">
    <property type="entry name" value="GH"/>
</dbReference>
<evidence type="ECO:0000313" key="14">
    <source>
        <dbReference type="EMBL" id="KZO93971.1"/>
    </source>
</evidence>
<evidence type="ECO:0000256" key="8">
    <source>
        <dbReference type="ARBA" id="ARBA00023277"/>
    </source>
</evidence>
<accession>A0A167JVZ9</accession>
<dbReference type="GO" id="GO:0046872">
    <property type="term" value="F:metal ion binding"/>
    <property type="evidence" value="ECO:0007669"/>
    <property type="project" value="UniProtKB-KW"/>
</dbReference>
<feature type="domain" description="Glycosyl hydrolase family 13 catalytic" evidence="13">
    <location>
        <begin position="1"/>
        <end position="339"/>
    </location>
</feature>
<evidence type="ECO:0000313" key="15">
    <source>
        <dbReference type="Proteomes" id="UP000076738"/>
    </source>
</evidence>
<keyword evidence="5" id="KW-0479">Metal-binding</keyword>
<dbReference type="AlphaFoldDB" id="A0A167JVZ9"/>
<dbReference type="EMBL" id="KV417297">
    <property type="protein sequence ID" value="KZO93971.1"/>
    <property type="molecule type" value="Genomic_DNA"/>
</dbReference>
<evidence type="ECO:0000256" key="9">
    <source>
        <dbReference type="ARBA" id="ARBA00023295"/>
    </source>
</evidence>
<evidence type="ECO:0000256" key="1">
    <source>
        <dbReference type="ARBA" id="ARBA00000548"/>
    </source>
</evidence>
<comment type="catalytic activity">
    <reaction evidence="1 11">
        <text>Endohydrolysis of (1-&gt;4)-alpha-D-glucosidic linkages in polysaccharides containing three or more (1-&gt;4)-alpha-linked D-glucose units.</text>
        <dbReference type="EC" id="3.2.1.1"/>
    </reaction>
</comment>
<dbReference type="SUPFAM" id="SSF51011">
    <property type="entry name" value="Glycosyl hydrolase domain"/>
    <property type="match status" value="1"/>
</dbReference>
<keyword evidence="15" id="KW-1185">Reference proteome</keyword>
<dbReference type="Gene3D" id="2.60.40.1180">
    <property type="entry name" value="Golgi alpha-mannosidase II"/>
    <property type="match status" value="1"/>
</dbReference>
<dbReference type="SUPFAM" id="SSF51445">
    <property type="entry name" value="(Trans)glycosidases"/>
    <property type="match status" value="1"/>
</dbReference>
<dbReference type="InterPro" id="IPR006048">
    <property type="entry name" value="A-amylase/branching_C"/>
</dbReference>
<keyword evidence="7" id="KW-0106">Calcium</keyword>
<evidence type="ECO:0000259" key="12">
    <source>
        <dbReference type="SMART" id="SM00632"/>
    </source>
</evidence>